<feature type="compositionally biased region" description="Low complexity" evidence="1">
    <location>
        <begin position="80"/>
        <end position="99"/>
    </location>
</feature>
<reference evidence="3" key="1">
    <citation type="submission" date="2015-12" db="EMBL/GenBank/DDBJ databases">
        <title>Gene expression during late stages of embryo sac development: a critical building block for successful pollen-pistil interactions.</title>
        <authorList>
            <person name="Liu Y."/>
            <person name="Joly V."/>
            <person name="Sabar M."/>
            <person name="Matton D.P."/>
        </authorList>
    </citation>
    <scope>NUCLEOTIDE SEQUENCE</scope>
</reference>
<organism evidence="3">
    <name type="scientific">Solanum chacoense</name>
    <name type="common">Chaco potato</name>
    <dbReference type="NCBI Taxonomy" id="4108"/>
    <lineage>
        <taxon>Eukaryota</taxon>
        <taxon>Viridiplantae</taxon>
        <taxon>Streptophyta</taxon>
        <taxon>Embryophyta</taxon>
        <taxon>Tracheophyta</taxon>
        <taxon>Spermatophyta</taxon>
        <taxon>Magnoliopsida</taxon>
        <taxon>eudicotyledons</taxon>
        <taxon>Gunneridae</taxon>
        <taxon>Pentapetalae</taxon>
        <taxon>asterids</taxon>
        <taxon>lamiids</taxon>
        <taxon>Solanales</taxon>
        <taxon>Solanaceae</taxon>
        <taxon>Solanoideae</taxon>
        <taxon>Solaneae</taxon>
        <taxon>Solanum</taxon>
    </lineage>
</organism>
<accession>A0A0V0HPI9</accession>
<feature type="transmembrane region" description="Helical" evidence="2">
    <location>
        <begin position="122"/>
        <end position="143"/>
    </location>
</feature>
<dbReference type="EMBL" id="GEDG01016787">
    <property type="protein sequence ID" value="JAP22239.1"/>
    <property type="molecule type" value="Transcribed_RNA"/>
</dbReference>
<evidence type="ECO:0000256" key="1">
    <source>
        <dbReference type="SAM" id="MobiDB-lite"/>
    </source>
</evidence>
<sequence length="191" mass="20062">MKYQTQTQTQAFKKFSMLQTHQAFTSGSVLGGTAALGSEFSSSSTSSVSLSSSSPSVTSASKSLGSSPMLSFEKSMSPKSISGTGLPSSSSSSTHLSQSTFKNTGRNPSCFMSLLHHFSSAFLTRYTILLEVVLLLLSSTLILSNRLRSTSYGTLSAPAVAENKNFPSGSSFSFTFLASGNSTVINNLSDL</sequence>
<keyword evidence="2" id="KW-0812">Transmembrane</keyword>
<evidence type="ECO:0000313" key="3">
    <source>
        <dbReference type="EMBL" id="JAP22239.1"/>
    </source>
</evidence>
<keyword evidence="2" id="KW-1133">Transmembrane helix</keyword>
<dbReference type="AlphaFoldDB" id="A0A0V0HPI9"/>
<keyword evidence="2" id="KW-0472">Membrane</keyword>
<name>A0A0V0HPI9_SOLCH</name>
<feature type="compositionally biased region" description="Low complexity" evidence="1">
    <location>
        <begin position="38"/>
        <end position="63"/>
    </location>
</feature>
<proteinExistence type="predicted"/>
<feature type="region of interest" description="Disordered" evidence="1">
    <location>
        <begin position="37"/>
        <end position="101"/>
    </location>
</feature>
<protein>
    <submittedName>
        <fullName evidence="3">Putative ovule protein</fullName>
    </submittedName>
</protein>
<evidence type="ECO:0000256" key="2">
    <source>
        <dbReference type="SAM" id="Phobius"/>
    </source>
</evidence>